<dbReference type="PANTHER" id="PTHR33371:SF17">
    <property type="entry name" value="MCE-FAMILY PROTEIN MCE1B"/>
    <property type="match status" value="1"/>
</dbReference>
<reference evidence="3 4" key="1">
    <citation type="submission" date="2020-07" db="EMBL/GenBank/DDBJ databases">
        <title>Sequencing the genomes of 1000 actinobacteria strains.</title>
        <authorList>
            <person name="Klenk H.-P."/>
        </authorList>
    </citation>
    <scope>NUCLEOTIDE SEQUENCE [LARGE SCALE GENOMIC DNA]</scope>
    <source>
        <strain evidence="3 4">DSM 18248</strain>
    </source>
</reference>
<gene>
    <name evidence="3" type="ORF">BKA05_002979</name>
</gene>
<dbReference type="PANTHER" id="PTHR33371">
    <property type="entry name" value="INTERMEMBRANE PHOSPHOLIPID TRANSPORT SYSTEM BINDING PROTEIN MLAD-RELATED"/>
    <property type="match status" value="1"/>
</dbReference>
<dbReference type="RefSeq" id="WP_179532153.1">
    <property type="nucleotide sequence ID" value="NZ_BAAAPP010000008.1"/>
</dbReference>
<protein>
    <submittedName>
        <fullName evidence="3">Phospholipid/cholesterol/gamma-HCH transport system substrate-binding protein</fullName>
    </submittedName>
</protein>
<dbReference type="InterPro" id="IPR005693">
    <property type="entry name" value="Mce"/>
</dbReference>
<dbReference type="EMBL" id="JACBZI010000001">
    <property type="protein sequence ID" value="NYI11464.1"/>
    <property type="molecule type" value="Genomic_DNA"/>
</dbReference>
<proteinExistence type="predicted"/>
<dbReference type="GO" id="GO:0051701">
    <property type="term" value="P:biological process involved in interaction with host"/>
    <property type="evidence" value="ECO:0007669"/>
    <property type="project" value="TreeGrafter"/>
</dbReference>
<dbReference type="InterPro" id="IPR052336">
    <property type="entry name" value="MlaD_Phospholipid_Transporter"/>
</dbReference>
<evidence type="ECO:0000313" key="3">
    <source>
        <dbReference type="EMBL" id="NYI11464.1"/>
    </source>
</evidence>
<dbReference type="Pfam" id="PF11887">
    <property type="entry name" value="Mce4_CUP1"/>
    <property type="match status" value="1"/>
</dbReference>
<evidence type="ECO:0000259" key="2">
    <source>
        <dbReference type="Pfam" id="PF11887"/>
    </source>
</evidence>
<feature type="domain" description="Mammalian cell entry C-terminal" evidence="2">
    <location>
        <begin position="126"/>
        <end position="299"/>
    </location>
</feature>
<dbReference type="InterPro" id="IPR003399">
    <property type="entry name" value="Mce/MlaD"/>
</dbReference>
<evidence type="ECO:0000259" key="1">
    <source>
        <dbReference type="Pfam" id="PF02470"/>
    </source>
</evidence>
<name>A0A7Y9YI71_9ACTN</name>
<dbReference type="Pfam" id="PF02470">
    <property type="entry name" value="MlaD"/>
    <property type="match status" value="1"/>
</dbReference>
<accession>A0A7Y9YI71</accession>
<organism evidence="3 4">
    <name type="scientific">Nocardioides marinus</name>
    <dbReference type="NCBI Taxonomy" id="374514"/>
    <lineage>
        <taxon>Bacteria</taxon>
        <taxon>Bacillati</taxon>
        <taxon>Actinomycetota</taxon>
        <taxon>Actinomycetes</taxon>
        <taxon>Propionibacteriales</taxon>
        <taxon>Nocardioidaceae</taxon>
        <taxon>Nocardioides</taxon>
    </lineage>
</organism>
<feature type="domain" description="Mce/MlaD" evidence="1">
    <location>
        <begin position="41"/>
        <end position="115"/>
    </location>
</feature>
<sequence length="346" mass="37002">MRPRFRRPPASTLGLIGFLALTLGTTGILFSTIAGTNPRDPVPYRAVFADATRVVPGDEVRMSGVRVGRVLDVALDVDQRAVVEFTVDESVQLPLQTRAELRYRDLVGARYLSLVVTPGTAADDLLQPGGTIPLGRTKAALDLTVLLDGFRPIFNVLDPEQVNQLALQVVRTLQGEGGTVASLVANTATLTQDLAERDVVIGRVIDNLNVVLDTVDDRGDGLRALVDQLGRLSSGLAEDRLVIAGALDGIADLSASTADLLQEARPPLTRDIASLRAAASAFADTKDQLQELVDLLPIKLNSFTRAASYGGYLNFFVCQLDITLTLPNTPSITAPGLRNNEALCRP</sequence>
<comment type="caution">
    <text evidence="3">The sequence shown here is derived from an EMBL/GenBank/DDBJ whole genome shotgun (WGS) entry which is preliminary data.</text>
</comment>
<dbReference type="AlphaFoldDB" id="A0A7Y9YI71"/>
<keyword evidence="4" id="KW-1185">Reference proteome</keyword>
<dbReference type="GO" id="GO:0005576">
    <property type="term" value="C:extracellular region"/>
    <property type="evidence" value="ECO:0007669"/>
    <property type="project" value="TreeGrafter"/>
</dbReference>
<dbReference type="InterPro" id="IPR024516">
    <property type="entry name" value="Mce_C"/>
</dbReference>
<dbReference type="NCBIfam" id="TIGR00996">
    <property type="entry name" value="Mtu_fam_mce"/>
    <property type="match status" value="1"/>
</dbReference>
<evidence type="ECO:0000313" key="4">
    <source>
        <dbReference type="Proteomes" id="UP000537326"/>
    </source>
</evidence>
<dbReference type="Proteomes" id="UP000537326">
    <property type="component" value="Unassembled WGS sequence"/>
</dbReference>